<dbReference type="RefSeq" id="WP_165782345.1">
    <property type="nucleotide sequence ID" value="NZ_NPZB01000001.1"/>
</dbReference>
<dbReference type="EMBL" id="NPZB01000001">
    <property type="protein sequence ID" value="PNS08712.1"/>
    <property type="molecule type" value="Genomic_DNA"/>
</dbReference>
<dbReference type="AlphaFoldDB" id="A0A2K1Q0Z6"/>
<name>A0A2K1Q0Z6_9GAMM</name>
<dbReference type="InterPro" id="IPR056948">
    <property type="entry name" value="PNGaseA_N"/>
</dbReference>
<dbReference type="Pfam" id="PF12222">
    <property type="entry name" value="PNGaseA"/>
    <property type="match status" value="1"/>
</dbReference>
<evidence type="ECO:0000313" key="4">
    <source>
        <dbReference type="Proteomes" id="UP000236220"/>
    </source>
</evidence>
<dbReference type="PANTHER" id="PTHR31104">
    <property type="entry name" value="PEPTIDE-N4-(N-ACETYL-BETA-GLUCOSAMINYL)ASPARAGINE AMIDASE A PROTEIN"/>
    <property type="match status" value="1"/>
</dbReference>
<organism evidence="3 4">
    <name type="scientific">Solilutibacter silvestris</name>
    <dbReference type="NCBI Taxonomy" id="1645665"/>
    <lineage>
        <taxon>Bacteria</taxon>
        <taxon>Pseudomonadati</taxon>
        <taxon>Pseudomonadota</taxon>
        <taxon>Gammaproteobacteria</taxon>
        <taxon>Lysobacterales</taxon>
        <taxon>Lysobacteraceae</taxon>
        <taxon>Solilutibacter</taxon>
    </lineage>
</organism>
<feature type="signal peptide" evidence="1">
    <location>
        <begin position="1"/>
        <end position="22"/>
    </location>
</feature>
<evidence type="ECO:0000259" key="2">
    <source>
        <dbReference type="Pfam" id="PF12222"/>
    </source>
</evidence>
<accession>A0A2K1Q0Z6</accession>
<reference evidence="3 4" key="1">
    <citation type="submission" date="2017-08" db="EMBL/GenBank/DDBJ databases">
        <title>Lysobacter sylvestris genome.</title>
        <authorList>
            <person name="Zhang D.-C."/>
            <person name="Albuquerque L."/>
            <person name="Franca L."/>
            <person name="Froufe H.J.C."/>
            <person name="Barroso C."/>
            <person name="Egas C."/>
            <person name="Da Costa M."/>
            <person name="Margesin R."/>
        </authorList>
    </citation>
    <scope>NUCLEOTIDE SEQUENCE [LARGE SCALE GENOMIC DNA]</scope>
    <source>
        <strain evidence="3 4">AM20-91</strain>
    </source>
</reference>
<gene>
    <name evidence="3" type="ORF">Lysil_0341</name>
</gene>
<dbReference type="InterPro" id="IPR021102">
    <property type="entry name" value="PNGase_A"/>
</dbReference>
<dbReference type="Proteomes" id="UP000236220">
    <property type="component" value="Unassembled WGS sequence"/>
</dbReference>
<comment type="caution">
    <text evidence="3">The sequence shown here is derived from an EMBL/GenBank/DDBJ whole genome shotgun (WGS) entry which is preliminary data.</text>
</comment>
<keyword evidence="1" id="KW-0732">Signal</keyword>
<protein>
    <submittedName>
        <fullName evidence="3">Peptide N-acetyl-beta-D-glucosaminyl asparaginase amidase A</fullName>
    </submittedName>
</protein>
<sequence>MTRIPAFLATVAISVVASTAFAGDVPARFSDGHDDPRTAYPALSHDGKGKGDSACTVDVLQHGFASFDPARATLDASRQCPGPWSKVVLVLDGKVKGRQYDRIGDIEVGGVTVLRTSTPEPSQQGIGWRVEKDVSAYAPLFAASQPVEMHLGNVINATYTGVFEVRVALKFYPVTADQRAIASADAVVPLDHLHEDGRDTVGDFVLPGNAERLVAEVYATGSGGGCEEFWYYATPAKKDYFCRAEQGPYREVQVLLDGKLAGIAAPYPHIYTGGWSNPYLWYAIPAPRAFDIHPIRYELTPFIGLVNDGKPHTLRLQVAGLSEGREGWKLLPNLHVWRDAGSARVRGELMAVDPGKVTLDNTMGDDSGGNVQTLQSRWQHRFAARGRVFTSHGVIETTAEREIDGRVGHRWTKIEDGDDRLDADWRDRDTIVRTRGGNKNIDTNDQRFGLVGSVGTRDVGDQPRLTSTIVIHDDTDRTSTQGSKKRWQRSRDLFEGSASYFTKLKRDQREATASSRQIYRVEGNDGQCFQRELASRNGRFVADKSANCKETR</sequence>
<evidence type="ECO:0000256" key="1">
    <source>
        <dbReference type="SAM" id="SignalP"/>
    </source>
</evidence>
<proteinExistence type="predicted"/>
<feature type="chain" id="PRO_5014325202" evidence="1">
    <location>
        <begin position="23"/>
        <end position="552"/>
    </location>
</feature>
<feature type="domain" description="Peptide N-acetyl-beta-D-glucosaminyl asparaginase amidase A N-terminal" evidence="2">
    <location>
        <begin position="49"/>
        <end position="350"/>
    </location>
</feature>
<keyword evidence="4" id="KW-1185">Reference proteome</keyword>
<evidence type="ECO:0000313" key="3">
    <source>
        <dbReference type="EMBL" id="PNS08712.1"/>
    </source>
</evidence>